<evidence type="ECO:0000256" key="1">
    <source>
        <dbReference type="ARBA" id="ARBA00022729"/>
    </source>
</evidence>
<dbReference type="STRING" id="1445607.JCM10512_2229"/>
<name>W4UTL0_9BACE</name>
<dbReference type="SUPFAM" id="SSF49785">
    <property type="entry name" value="Galactose-binding domain-like"/>
    <property type="match status" value="1"/>
</dbReference>
<protein>
    <recommendedName>
        <fullName evidence="3">Beta-mannosidase-like galactose-binding domain-containing protein</fullName>
    </recommendedName>
</protein>
<dbReference type="Pfam" id="PF22666">
    <property type="entry name" value="Glyco_hydro_2_N2"/>
    <property type="match status" value="1"/>
</dbReference>
<dbReference type="EMBL" id="BAIV01000012">
    <property type="protein sequence ID" value="GAE83923.1"/>
    <property type="molecule type" value="Genomic_DNA"/>
</dbReference>
<dbReference type="GO" id="GO:0004553">
    <property type="term" value="F:hydrolase activity, hydrolyzing O-glycosyl compounds"/>
    <property type="evidence" value="ECO:0007669"/>
    <property type="project" value="UniProtKB-ARBA"/>
</dbReference>
<gene>
    <name evidence="4" type="ORF">JCM10512_2229</name>
</gene>
<comment type="caution">
    <text evidence="4">The sequence shown here is derived from an EMBL/GenBank/DDBJ whole genome shotgun (WGS) entry which is preliminary data.</text>
</comment>
<dbReference type="Gene3D" id="2.60.120.260">
    <property type="entry name" value="Galactose-binding domain-like"/>
    <property type="match status" value="1"/>
</dbReference>
<dbReference type="InterPro" id="IPR008979">
    <property type="entry name" value="Galactose-bd-like_sf"/>
</dbReference>
<keyword evidence="2" id="KW-0378">Hydrolase</keyword>
<evidence type="ECO:0000313" key="4">
    <source>
        <dbReference type="EMBL" id="GAE83923.1"/>
    </source>
</evidence>
<dbReference type="PANTHER" id="PTHR43817:SF1">
    <property type="entry name" value="HYDROLASE, FAMILY 43, PUTATIVE (AFU_ORTHOLOGUE AFUA_3G01660)-RELATED"/>
    <property type="match status" value="1"/>
</dbReference>
<dbReference type="NCBIfam" id="NF045579">
    <property type="entry name" value="rhamnoside_JR"/>
    <property type="match status" value="1"/>
</dbReference>
<feature type="domain" description="Beta-mannosidase-like galactose-binding" evidence="3">
    <location>
        <begin position="13"/>
        <end position="86"/>
    </location>
</feature>
<keyword evidence="1" id="KW-0732">Signal</keyword>
<evidence type="ECO:0000259" key="3">
    <source>
        <dbReference type="Pfam" id="PF22666"/>
    </source>
</evidence>
<reference evidence="4 5" key="1">
    <citation type="journal article" date="2014" name="Genome Announc.">
        <title>Draft Genome Sequence of Bacteroides reticulotermitis Strain JCM 10512T, Isolated from the Gut of a Termite.</title>
        <authorList>
            <person name="Yuki M."/>
            <person name="Oshima K."/>
            <person name="Suda W."/>
            <person name="Sakamoto M."/>
            <person name="Iida T."/>
            <person name="Hattori M."/>
            <person name="Ohkuma M."/>
        </authorList>
    </citation>
    <scope>NUCLEOTIDE SEQUENCE [LARGE SCALE GENOMIC DNA]</scope>
    <source>
        <strain evidence="4 5">JCM 10512</strain>
    </source>
</reference>
<proteinExistence type="predicted"/>
<dbReference type="InterPro" id="IPR054593">
    <property type="entry name" value="Beta-mannosidase-like_N2"/>
</dbReference>
<accession>W4UTL0</accession>
<keyword evidence="5" id="KW-1185">Reference proteome</keyword>
<evidence type="ECO:0000256" key="2">
    <source>
        <dbReference type="ARBA" id="ARBA00022801"/>
    </source>
</evidence>
<evidence type="ECO:0000313" key="5">
    <source>
        <dbReference type="Proteomes" id="UP000019131"/>
    </source>
</evidence>
<organism evidence="4 5">
    <name type="scientific">Bacteroides reticulotermitis JCM 10512</name>
    <dbReference type="NCBI Taxonomy" id="1445607"/>
    <lineage>
        <taxon>Bacteria</taxon>
        <taxon>Pseudomonadati</taxon>
        <taxon>Bacteroidota</taxon>
        <taxon>Bacteroidia</taxon>
        <taxon>Bacteroidales</taxon>
        <taxon>Bacteroidaceae</taxon>
        <taxon>Bacteroides</taxon>
    </lineage>
</organism>
<dbReference type="PANTHER" id="PTHR43817">
    <property type="entry name" value="GLYCOSYL HYDROLASE"/>
    <property type="match status" value="1"/>
</dbReference>
<sequence length="131" mass="14969">MNSENNAIKYFSGQAVYTTSFTLSELPQKELYLDLGKVMVMAKVTLNEAYVGGVWTEPYRLNVTDYLKKGENKLEVTVVNNWQNRLIGDQLLPENQRPTWTNVNPWKADSSLQSSGLLGPVEIQSFDYEMR</sequence>
<dbReference type="RefSeq" id="WP_244437050.1">
    <property type="nucleotide sequence ID" value="NZ_BAIV01000012.1"/>
</dbReference>
<dbReference type="Proteomes" id="UP000019131">
    <property type="component" value="Unassembled WGS sequence"/>
</dbReference>
<dbReference type="AlphaFoldDB" id="W4UTL0"/>